<protein>
    <submittedName>
        <fullName evidence="1">Uncharacterized protein</fullName>
    </submittedName>
</protein>
<name>A0A4Y2BQR9_ARAVE</name>
<organism evidence="1 2">
    <name type="scientific">Araneus ventricosus</name>
    <name type="common">Orbweaver spider</name>
    <name type="synonym">Epeira ventricosa</name>
    <dbReference type="NCBI Taxonomy" id="182803"/>
    <lineage>
        <taxon>Eukaryota</taxon>
        <taxon>Metazoa</taxon>
        <taxon>Ecdysozoa</taxon>
        <taxon>Arthropoda</taxon>
        <taxon>Chelicerata</taxon>
        <taxon>Arachnida</taxon>
        <taxon>Araneae</taxon>
        <taxon>Araneomorphae</taxon>
        <taxon>Entelegynae</taxon>
        <taxon>Araneoidea</taxon>
        <taxon>Araneidae</taxon>
        <taxon>Araneus</taxon>
    </lineage>
</organism>
<accession>A0A4Y2BQR9</accession>
<evidence type="ECO:0000313" key="1">
    <source>
        <dbReference type="EMBL" id="GBL93626.1"/>
    </source>
</evidence>
<keyword evidence="2" id="KW-1185">Reference proteome</keyword>
<dbReference type="Proteomes" id="UP000499080">
    <property type="component" value="Unassembled WGS sequence"/>
</dbReference>
<sequence>MIFFTLYAYHGSLVARSQPQNRRVQDLKPYSICYVWMSSEIRCRRSNTLPLVKSESYHVSQVARSQPQNRRVQDLKPYSICCVWRPNFRRNMLQKVEYPPSGER</sequence>
<evidence type="ECO:0000313" key="2">
    <source>
        <dbReference type="Proteomes" id="UP000499080"/>
    </source>
</evidence>
<dbReference type="AlphaFoldDB" id="A0A4Y2BQR9"/>
<dbReference type="EMBL" id="BGPR01000095">
    <property type="protein sequence ID" value="GBL93626.1"/>
    <property type="molecule type" value="Genomic_DNA"/>
</dbReference>
<reference evidence="1 2" key="1">
    <citation type="journal article" date="2019" name="Sci. Rep.">
        <title>Orb-weaving spider Araneus ventricosus genome elucidates the spidroin gene catalogue.</title>
        <authorList>
            <person name="Kono N."/>
            <person name="Nakamura H."/>
            <person name="Ohtoshi R."/>
            <person name="Moran D.A.P."/>
            <person name="Shinohara A."/>
            <person name="Yoshida Y."/>
            <person name="Fujiwara M."/>
            <person name="Mori M."/>
            <person name="Tomita M."/>
            <person name="Arakawa K."/>
        </authorList>
    </citation>
    <scope>NUCLEOTIDE SEQUENCE [LARGE SCALE GENOMIC DNA]</scope>
</reference>
<proteinExistence type="predicted"/>
<comment type="caution">
    <text evidence="1">The sequence shown here is derived from an EMBL/GenBank/DDBJ whole genome shotgun (WGS) entry which is preliminary data.</text>
</comment>
<gene>
    <name evidence="1" type="ORF">AVEN_25624_1</name>
</gene>